<reference evidence="2 3" key="1">
    <citation type="submission" date="2024-02" db="EMBL/GenBank/DDBJ databases">
        <title>High-quality chromosome-scale genome assembly of Pensacola bahiagrass (Paspalum notatum Flugge var. saurae).</title>
        <authorList>
            <person name="Vega J.M."/>
            <person name="Podio M."/>
            <person name="Orjuela J."/>
            <person name="Siena L.A."/>
            <person name="Pessino S.C."/>
            <person name="Combes M.C."/>
            <person name="Mariac C."/>
            <person name="Albertini E."/>
            <person name="Pupilli F."/>
            <person name="Ortiz J.P.A."/>
            <person name="Leblanc O."/>
        </authorList>
    </citation>
    <scope>NUCLEOTIDE SEQUENCE [LARGE SCALE GENOMIC DNA]</scope>
    <source>
        <strain evidence="2">R1</strain>
        <tissue evidence="2">Leaf</tissue>
    </source>
</reference>
<dbReference type="AlphaFoldDB" id="A0AAQ3U962"/>
<feature type="compositionally biased region" description="Basic and acidic residues" evidence="1">
    <location>
        <begin position="113"/>
        <end position="129"/>
    </location>
</feature>
<feature type="compositionally biased region" description="Low complexity" evidence="1">
    <location>
        <begin position="86"/>
        <end position="97"/>
    </location>
</feature>
<evidence type="ECO:0000313" key="3">
    <source>
        <dbReference type="Proteomes" id="UP001341281"/>
    </source>
</evidence>
<dbReference type="EMBL" id="CP144751">
    <property type="protein sequence ID" value="WVZ87098.1"/>
    <property type="molecule type" value="Genomic_DNA"/>
</dbReference>
<gene>
    <name evidence="2" type="ORF">U9M48_033790</name>
</gene>
<accession>A0AAQ3U962</accession>
<feature type="region of interest" description="Disordered" evidence="1">
    <location>
        <begin position="78"/>
        <end position="140"/>
    </location>
</feature>
<name>A0AAQ3U962_PASNO</name>
<evidence type="ECO:0000256" key="1">
    <source>
        <dbReference type="SAM" id="MobiDB-lite"/>
    </source>
</evidence>
<dbReference type="Proteomes" id="UP001341281">
    <property type="component" value="Chromosome 07"/>
</dbReference>
<protein>
    <submittedName>
        <fullName evidence="2">Uncharacterized protein</fullName>
    </submittedName>
</protein>
<evidence type="ECO:0000313" key="2">
    <source>
        <dbReference type="EMBL" id="WVZ87098.1"/>
    </source>
</evidence>
<sequence length="140" mass="14138">MCSSPLPRGPSPALGLRSNLVELRGGAAAGKRRQGSHCGQEHRLGVRELPGACAAGREHAQAGGAQVVAAVAEAEASRWRPRGGEEAAAGTGALAAGRQGGRHRRPRGGFDWGGREARGDGRWEVRAGGEEADTGGSGGG</sequence>
<proteinExistence type="predicted"/>
<organism evidence="2 3">
    <name type="scientific">Paspalum notatum var. saurae</name>
    <dbReference type="NCBI Taxonomy" id="547442"/>
    <lineage>
        <taxon>Eukaryota</taxon>
        <taxon>Viridiplantae</taxon>
        <taxon>Streptophyta</taxon>
        <taxon>Embryophyta</taxon>
        <taxon>Tracheophyta</taxon>
        <taxon>Spermatophyta</taxon>
        <taxon>Magnoliopsida</taxon>
        <taxon>Liliopsida</taxon>
        <taxon>Poales</taxon>
        <taxon>Poaceae</taxon>
        <taxon>PACMAD clade</taxon>
        <taxon>Panicoideae</taxon>
        <taxon>Andropogonodae</taxon>
        <taxon>Paspaleae</taxon>
        <taxon>Paspalinae</taxon>
        <taxon>Paspalum</taxon>
    </lineage>
</organism>
<keyword evidence="3" id="KW-1185">Reference proteome</keyword>